<feature type="signal peptide" evidence="2">
    <location>
        <begin position="1"/>
        <end position="21"/>
    </location>
</feature>
<keyword evidence="4" id="KW-1185">Reference proteome</keyword>
<evidence type="ECO:0000313" key="4">
    <source>
        <dbReference type="Proteomes" id="UP000247591"/>
    </source>
</evidence>
<evidence type="ECO:0000256" key="1">
    <source>
        <dbReference type="SAM" id="MobiDB-lite"/>
    </source>
</evidence>
<evidence type="ECO:0000256" key="2">
    <source>
        <dbReference type="SAM" id="SignalP"/>
    </source>
</evidence>
<feature type="compositionally biased region" description="Low complexity" evidence="1">
    <location>
        <begin position="44"/>
        <end position="66"/>
    </location>
</feature>
<comment type="caution">
    <text evidence="3">The sequence shown here is derived from an EMBL/GenBank/DDBJ whole genome shotgun (WGS) entry which is preliminary data.</text>
</comment>
<organism evidence="3 4">
    <name type="scientific">Williamsia limnetica</name>
    <dbReference type="NCBI Taxonomy" id="882452"/>
    <lineage>
        <taxon>Bacteria</taxon>
        <taxon>Bacillati</taxon>
        <taxon>Actinomycetota</taxon>
        <taxon>Actinomycetes</taxon>
        <taxon>Mycobacteriales</taxon>
        <taxon>Nocardiaceae</taxon>
        <taxon>Williamsia</taxon>
    </lineage>
</organism>
<proteinExistence type="predicted"/>
<accession>A0A318RP77</accession>
<keyword evidence="2" id="KW-0732">Signal</keyword>
<feature type="compositionally biased region" description="Polar residues" evidence="1">
    <location>
        <begin position="26"/>
        <end position="43"/>
    </location>
</feature>
<name>A0A318RP77_WILLI</name>
<gene>
    <name evidence="3" type="ORF">DFR67_108307</name>
</gene>
<feature type="region of interest" description="Disordered" evidence="1">
    <location>
        <begin position="26"/>
        <end position="66"/>
    </location>
</feature>
<dbReference type="AlphaFoldDB" id="A0A318RP77"/>
<protein>
    <submittedName>
        <fullName evidence="3">Uncharacterized protein</fullName>
    </submittedName>
</protein>
<dbReference type="EMBL" id="QJSP01000008">
    <property type="protein sequence ID" value="PYE16553.1"/>
    <property type="molecule type" value="Genomic_DNA"/>
</dbReference>
<feature type="chain" id="PRO_5038421099" evidence="2">
    <location>
        <begin position="22"/>
        <end position="267"/>
    </location>
</feature>
<evidence type="ECO:0000313" key="3">
    <source>
        <dbReference type="EMBL" id="PYE16553.1"/>
    </source>
</evidence>
<reference evidence="3 4" key="1">
    <citation type="submission" date="2018-06" db="EMBL/GenBank/DDBJ databases">
        <title>Genomic Encyclopedia of Type Strains, Phase IV (KMG-IV): sequencing the most valuable type-strain genomes for metagenomic binning, comparative biology and taxonomic classification.</title>
        <authorList>
            <person name="Goeker M."/>
        </authorList>
    </citation>
    <scope>NUCLEOTIDE SEQUENCE [LARGE SCALE GENOMIC DNA]</scope>
    <source>
        <strain evidence="3 4">DSM 45521</strain>
    </source>
</reference>
<sequence length="267" mass="28079">MTYPRTLLAAALSAVAFLGLAACGSSDQGAASEGNDSTPTTLVPTQSQATASGTASPATSPTRPAQQPILQHSWEDDDGYTYQVEIDEPTITVTSDTLNSKPGHTDLTWRFATTARLTNTTPGRNAPFPENLSVQPVWAASTPLCTSQTARTDIGVSSNDETVEDAWCTLTNMPMFLAAASISEQGGAQQLSGQLTAGETMELASKATNLNVWTIPESDYATLAATIKAPTLYVLGASYTDRPDNAQCLLMTGVSVFTETQRTGCLT</sequence>
<dbReference type="Proteomes" id="UP000247591">
    <property type="component" value="Unassembled WGS sequence"/>
</dbReference>
<dbReference type="PROSITE" id="PS51257">
    <property type="entry name" value="PROKAR_LIPOPROTEIN"/>
    <property type="match status" value="1"/>
</dbReference>